<gene>
    <name evidence="2" type="ORF">QOZ99_001763</name>
</gene>
<name>A0ABU0LQ84_9HYPH</name>
<comment type="caution">
    <text evidence="2">The sequence shown here is derived from an EMBL/GenBank/DDBJ whole genome shotgun (WGS) entry which is preliminary data.</text>
</comment>
<sequence length="153" mass="15834">MTYWAQEGAQIGWLVSGSELVAPPIPFSFHQARRVRDADALRDALLAAGAPADGERIKVDDGARADITAMGTTALGAAAGTIPWPASYALGWITMSNTRIALPTPAAGLALAAAVGAWYAGIVQHARDIKDALLAAEDEAALDAVDIEAGWPD</sequence>
<organism evidence="2 3">
    <name type="scientific">Ancylobacter amanitiformis</name>
    <dbReference type="NCBI Taxonomy" id="217069"/>
    <lineage>
        <taxon>Bacteria</taxon>
        <taxon>Pseudomonadati</taxon>
        <taxon>Pseudomonadota</taxon>
        <taxon>Alphaproteobacteria</taxon>
        <taxon>Hyphomicrobiales</taxon>
        <taxon>Xanthobacteraceae</taxon>
        <taxon>Ancylobacter</taxon>
    </lineage>
</organism>
<evidence type="ECO:0000313" key="2">
    <source>
        <dbReference type="EMBL" id="MDQ0510875.1"/>
    </source>
</evidence>
<proteinExistence type="predicted"/>
<protein>
    <recommendedName>
        <fullName evidence="1">DUF4376 domain-containing protein</fullName>
    </recommendedName>
</protein>
<keyword evidence="3" id="KW-1185">Reference proteome</keyword>
<dbReference type="Pfam" id="PF14301">
    <property type="entry name" value="DUF4376"/>
    <property type="match status" value="1"/>
</dbReference>
<evidence type="ECO:0000259" key="1">
    <source>
        <dbReference type="Pfam" id="PF14301"/>
    </source>
</evidence>
<evidence type="ECO:0000313" key="3">
    <source>
        <dbReference type="Proteomes" id="UP001235094"/>
    </source>
</evidence>
<feature type="domain" description="DUF4376" evidence="1">
    <location>
        <begin position="31"/>
        <end position="145"/>
    </location>
</feature>
<accession>A0ABU0LQ84</accession>
<dbReference type="InterPro" id="IPR025484">
    <property type="entry name" value="DUF4376"/>
</dbReference>
<reference evidence="2 3" key="1">
    <citation type="submission" date="2023-07" db="EMBL/GenBank/DDBJ databases">
        <title>Genomic Encyclopedia of Type Strains, Phase IV (KMG-IV): sequencing the most valuable type-strain genomes for metagenomic binning, comparative biology and taxonomic classification.</title>
        <authorList>
            <person name="Goeker M."/>
        </authorList>
    </citation>
    <scope>NUCLEOTIDE SEQUENCE [LARGE SCALE GENOMIC DNA]</scope>
    <source>
        <strain evidence="2 3">DSM 15561</strain>
    </source>
</reference>
<dbReference type="Proteomes" id="UP001235094">
    <property type="component" value="Unassembled WGS sequence"/>
</dbReference>
<dbReference type="RefSeq" id="WP_306889589.1">
    <property type="nucleotide sequence ID" value="NZ_JAUSVR010000004.1"/>
</dbReference>
<dbReference type="EMBL" id="JAUSVR010000004">
    <property type="protein sequence ID" value="MDQ0510875.1"/>
    <property type="molecule type" value="Genomic_DNA"/>
</dbReference>